<comment type="caution">
    <text evidence="1">The sequence shown here is derived from an EMBL/GenBank/DDBJ whole genome shotgun (WGS) entry which is preliminary data.</text>
</comment>
<evidence type="ECO:0008006" key="2">
    <source>
        <dbReference type="Google" id="ProtNLM"/>
    </source>
</evidence>
<dbReference type="AlphaFoldDB" id="A0A644X431"/>
<organism evidence="1">
    <name type="scientific">bioreactor metagenome</name>
    <dbReference type="NCBI Taxonomy" id="1076179"/>
    <lineage>
        <taxon>unclassified sequences</taxon>
        <taxon>metagenomes</taxon>
        <taxon>ecological metagenomes</taxon>
    </lineage>
</organism>
<name>A0A644X431_9ZZZZ</name>
<sequence length="302" mass="32726">MKKKITLILTLFLTINILLGQDGPAIVFETSKASVSLSIKVSKTEYEDQVWIDLNGNGDQDAGEKVTTFNAQVVYPLESSTVRIFGPIWTFNCVSNEITSLDVSGAAGTLNVLSCGSNLLTSLDLSTCEKLATVACEKNLLTSIIPSSYLTSVNMYSNRLDEVAMTEFVNGLQDRTGKTAGSLTLYYGVSSVSQSNQNFFTQAHADIVSPKNWITYVASPSKTVFTGPYSQLASIGNVANDDGLKIIPEENGILVETEKPMSVSVHNLTGQLLYSSLIVNGQLFIPLKKSIYIVNNKKVILI</sequence>
<gene>
    <name evidence="1" type="ORF">SDC9_56890</name>
</gene>
<protein>
    <recommendedName>
        <fullName evidence="2">Internalin-J</fullName>
    </recommendedName>
</protein>
<reference evidence="1" key="1">
    <citation type="submission" date="2019-08" db="EMBL/GenBank/DDBJ databases">
        <authorList>
            <person name="Kucharzyk K."/>
            <person name="Murdoch R.W."/>
            <person name="Higgins S."/>
            <person name="Loffler F."/>
        </authorList>
    </citation>
    <scope>NUCLEOTIDE SEQUENCE</scope>
</reference>
<accession>A0A644X431</accession>
<dbReference type="Gene3D" id="3.80.10.10">
    <property type="entry name" value="Ribonuclease Inhibitor"/>
    <property type="match status" value="1"/>
</dbReference>
<evidence type="ECO:0000313" key="1">
    <source>
        <dbReference type="EMBL" id="MPM10558.1"/>
    </source>
</evidence>
<proteinExistence type="predicted"/>
<dbReference type="InterPro" id="IPR032675">
    <property type="entry name" value="LRR_dom_sf"/>
</dbReference>
<dbReference type="EMBL" id="VSSQ01001709">
    <property type="protein sequence ID" value="MPM10558.1"/>
    <property type="molecule type" value="Genomic_DNA"/>
</dbReference>